<comment type="caution">
    <text evidence="2">The sequence shown here is derived from an EMBL/GenBank/DDBJ whole genome shotgun (WGS) entry which is preliminary data.</text>
</comment>
<dbReference type="EMBL" id="JBBNAG010000007">
    <property type="protein sequence ID" value="KAK9118658.1"/>
    <property type="molecule type" value="Genomic_DNA"/>
</dbReference>
<reference evidence="2 3" key="1">
    <citation type="submission" date="2024-01" db="EMBL/GenBank/DDBJ databases">
        <title>Genome assemblies of Stephania.</title>
        <authorList>
            <person name="Yang L."/>
        </authorList>
    </citation>
    <scope>NUCLEOTIDE SEQUENCE [LARGE SCALE GENOMIC DNA]</scope>
    <source>
        <strain evidence="2">JXDWG</strain>
        <tissue evidence="2">Leaf</tissue>
    </source>
</reference>
<evidence type="ECO:0000313" key="3">
    <source>
        <dbReference type="Proteomes" id="UP001419268"/>
    </source>
</evidence>
<protein>
    <submittedName>
        <fullName evidence="2">Uncharacterized protein</fullName>
    </submittedName>
</protein>
<feature type="region of interest" description="Disordered" evidence="1">
    <location>
        <begin position="1"/>
        <end position="23"/>
    </location>
</feature>
<dbReference type="AlphaFoldDB" id="A0AAP0NTK6"/>
<organism evidence="2 3">
    <name type="scientific">Stephania cephalantha</name>
    <dbReference type="NCBI Taxonomy" id="152367"/>
    <lineage>
        <taxon>Eukaryota</taxon>
        <taxon>Viridiplantae</taxon>
        <taxon>Streptophyta</taxon>
        <taxon>Embryophyta</taxon>
        <taxon>Tracheophyta</taxon>
        <taxon>Spermatophyta</taxon>
        <taxon>Magnoliopsida</taxon>
        <taxon>Ranunculales</taxon>
        <taxon>Menispermaceae</taxon>
        <taxon>Menispermoideae</taxon>
        <taxon>Cissampelideae</taxon>
        <taxon>Stephania</taxon>
    </lineage>
</organism>
<sequence>MVDSRDSGDAGASGSHPPIPSADDFQGLSDRVAALGQQFAKFISMVTSRFAPPVDTPAPTTTTSTLPTAVSVVQTVLVIVVPVIETIFTPSFTPPSSSSSDDVQLVKDFIRLKPVCFDSQRDFEKIEKWVLSHEKLHRVLRIDNRLQAESLYYTLQRDADI</sequence>
<evidence type="ECO:0000313" key="2">
    <source>
        <dbReference type="EMBL" id="KAK9118658.1"/>
    </source>
</evidence>
<accession>A0AAP0NTK6</accession>
<evidence type="ECO:0000256" key="1">
    <source>
        <dbReference type="SAM" id="MobiDB-lite"/>
    </source>
</evidence>
<keyword evidence="3" id="KW-1185">Reference proteome</keyword>
<dbReference type="Proteomes" id="UP001419268">
    <property type="component" value="Unassembled WGS sequence"/>
</dbReference>
<proteinExistence type="predicted"/>
<name>A0AAP0NTK6_9MAGN</name>
<gene>
    <name evidence="2" type="ORF">Scep_016751</name>
</gene>